<evidence type="ECO:0000256" key="1">
    <source>
        <dbReference type="ARBA" id="ARBA00004239"/>
    </source>
</evidence>
<feature type="region of interest" description="Disordered" evidence="8">
    <location>
        <begin position="84"/>
        <end position="107"/>
    </location>
</feature>
<name>A0ABC8RT60_9AQUA</name>
<feature type="transmembrane region" description="Helical" evidence="9">
    <location>
        <begin position="35"/>
        <end position="57"/>
    </location>
</feature>
<keyword evidence="4" id="KW-0732">Signal</keyword>
<evidence type="ECO:0000256" key="3">
    <source>
        <dbReference type="ARBA" id="ARBA00022525"/>
    </source>
</evidence>
<keyword evidence="7" id="KW-0379">Hydroxylation</keyword>
<gene>
    <name evidence="10" type="ORF">ILEXP_LOCUS16101</name>
</gene>
<dbReference type="GO" id="GO:0030154">
    <property type="term" value="P:cell differentiation"/>
    <property type="evidence" value="ECO:0007669"/>
    <property type="project" value="UniProtKB-KW"/>
</dbReference>
<dbReference type="InterPro" id="IPR039617">
    <property type="entry name" value="CLAVATA3-CLE"/>
</dbReference>
<evidence type="ECO:0000256" key="5">
    <source>
        <dbReference type="ARBA" id="ARBA00022782"/>
    </source>
</evidence>
<evidence type="ECO:0000313" key="10">
    <source>
        <dbReference type="EMBL" id="CAK9148175.1"/>
    </source>
</evidence>
<keyword evidence="5" id="KW-0221">Differentiation</keyword>
<dbReference type="GO" id="GO:0005576">
    <property type="term" value="C:extracellular region"/>
    <property type="evidence" value="ECO:0007669"/>
    <property type="project" value="UniProtKB-SubCell"/>
</dbReference>
<dbReference type="AlphaFoldDB" id="A0ABC8RT60"/>
<comment type="similarity">
    <text evidence="2">Belongs to the CLV3/ESR signal peptide family.</text>
</comment>
<reference evidence="10 11" key="1">
    <citation type="submission" date="2024-02" db="EMBL/GenBank/DDBJ databases">
        <authorList>
            <person name="Vignale AGUSTIN F."/>
            <person name="Sosa J E."/>
            <person name="Modenutti C."/>
        </authorList>
    </citation>
    <scope>NUCLEOTIDE SEQUENCE [LARGE SCALE GENOMIC DNA]</scope>
</reference>
<evidence type="ECO:0000256" key="2">
    <source>
        <dbReference type="ARBA" id="ARBA00005416"/>
    </source>
</evidence>
<feature type="compositionally biased region" description="Basic and acidic residues" evidence="8">
    <location>
        <begin position="87"/>
        <end position="107"/>
    </location>
</feature>
<keyword evidence="11" id="KW-1185">Reference proteome</keyword>
<keyword evidence="6" id="KW-0325">Glycoprotein</keyword>
<evidence type="ECO:0000313" key="11">
    <source>
        <dbReference type="Proteomes" id="UP001642360"/>
    </source>
</evidence>
<accession>A0ABC8RT60</accession>
<dbReference type="Proteomes" id="UP001642360">
    <property type="component" value="Unassembled WGS sequence"/>
</dbReference>
<evidence type="ECO:0000256" key="7">
    <source>
        <dbReference type="ARBA" id="ARBA00023278"/>
    </source>
</evidence>
<keyword evidence="9" id="KW-0472">Membrane</keyword>
<dbReference type="PANTHER" id="PTHR36016:SF10">
    <property type="entry name" value="CLAVATA3_ESR (CLE)-RELATED PROTEIN 6-LIKE"/>
    <property type="match status" value="1"/>
</dbReference>
<keyword evidence="9" id="KW-1133">Transmembrane helix</keyword>
<evidence type="ECO:0000256" key="4">
    <source>
        <dbReference type="ARBA" id="ARBA00022729"/>
    </source>
</evidence>
<dbReference type="EMBL" id="CAUOFW020001725">
    <property type="protein sequence ID" value="CAK9148175.1"/>
    <property type="molecule type" value="Genomic_DNA"/>
</dbReference>
<evidence type="ECO:0000256" key="9">
    <source>
        <dbReference type="SAM" id="Phobius"/>
    </source>
</evidence>
<evidence type="ECO:0000256" key="6">
    <source>
        <dbReference type="ARBA" id="ARBA00023180"/>
    </source>
</evidence>
<comment type="caution">
    <text evidence="10">The sequence shown here is derived from an EMBL/GenBank/DDBJ whole genome shotgun (WGS) entry which is preliminary data.</text>
</comment>
<keyword evidence="9" id="KW-0812">Transmembrane</keyword>
<keyword evidence="3" id="KW-0964">Secreted</keyword>
<comment type="subcellular location">
    <subcellularLocation>
        <location evidence="1">Secreted</location>
        <location evidence="1">Extracellular space</location>
    </subcellularLocation>
</comment>
<evidence type="ECO:0000256" key="8">
    <source>
        <dbReference type="SAM" id="MobiDB-lite"/>
    </source>
</evidence>
<dbReference type="PANTHER" id="PTHR36016">
    <property type="entry name" value="CLAVATA3/ESR (CLE)-RELATED PROTEIN 7"/>
    <property type="match status" value="1"/>
</dbReference>
<organism evidence="10 11">
    <name type="scientific">Ilex paraguariensis</name>
    <name type="common">yerba mate</name>
    <dbReference type="NCBI Taxonomy" id="185542"/>
    <lineage>
        <taxon>Eukaryota</taxon>
        <taxon>Viridiplantae</taxon>
        <taxon>Streptophyta</taxon>
        <taxon>Embryophyta</taxon>
        <taxon>Tracheophyta</taxon>
        <taxon>Spermatophyta</taxon>
        <taxon>Magnoliopsida</taxon>
        <taxon>eudicotyledons</taxon>
        <taxon>Gunneridae</taxon>
        <taxon>Pentapetalae</taxon>
        <taxon>asterids</taxon>
        <taxon>campanulids</taxon>
        <taxon>Aquifoliales</taxon>
        <taxon>Aquifoliaceae</taxon>
        <taxon>Ilex</taxon>
    </lineage>
</organism>
<sequence>MMLHDVLDYPFIQLKLIASVLLDLLSIKMSSSNTMAVSLLILSILSAHMISSTAASYRGLGIMEKRINSRQVLSELVLNFSKMKQSNRREMKSTDRETPEGPDPQHH</sequence>
<protein>
    <submittedName>
        <fullName evidence="10">Uncharacterized protein</fullName>
    </submittedName>
</protein>
<proteinExistence type="inferred from homology"/>